<reference evidence="1" key="1">
    <citation type="journal article" date="2012" name="PLoS ONE">
        <title>Gene sets for utilization of primary and secondary nutrition supplies in the distal gut of endangered iberian lynx.</title>
        <authorList>
            <person name="Alcaide M."/>
            <person name="Messina E."/>
            <person name="Richter M."/>
            <person name="Bargiela R."/>
            <person name="Peplies J."/>
            <person name="Huws S.A."/>
            <person name="Newbold C.J."/>
            <person name="Golyshin P.N."/>
            <person name="Simon M.A."/>
            <person name="Lopez G."/>
            <person name="Yakimov M.M."/>
            <person name="Ferrer M."/>
        </authorList>
    </citation>
    <scope>NUCLEOTIDE SEQUENCE</scope>
</reference>
<dbReference type="EMBL" id="AMCI01005134">
    <property type="protein sequence ID" value="EJW96738.1"/>
    <property type="molecule type" value="Genomic_DNA"/>
</dbReference>
<organism evidence="1">
    <name type="scientific">gut metagenome</name>
    <dbReference type="NCBI Taxonomy" id="749906"/>
    <lineage>
        <taxon>unclassified sequences</taxon>
        <taxon>metagenomes</taxon>
        <taxon>organismal metagenomes</taxon>
    </lineage>
</organism>
<evidence type="ECO:0000313" key="1">
    <source>
        <dbReference type="EMBL" id="EJW96738.1"/>
    </source>
</evidence>
<proteinExistence type="predicted"/>
<gene>
    <name evidence="1" type="ORF">EVA_15156</name>
</gene>
<sequence length="35" mass="3795">MEMVKAILQEFPSSAINPVANAHVLACLKSLVQKL</sequence>
<comment type="caution">
    <text evidence="1">The sequence shown here is derived from an EMBL/GenBank/DDBJ whole genome shotgun (WGS) entry which is preliminary data.</text>
</comment>
<name>J9FQH8_9ZZZZ</name>
<dbReference type="AlphaFoldDB" id="J9FQH8"/>
<protein>
    <submittedName>
        <fullName evidence="1">Uncharacterized protein</fullName>
    </submittedName>
</protein>
<accession>J9FQH8</accession>